<evidence type="ECO:0000313" key="11">
    <source>
        <dbReference type="Proteomes" id="UP000215545"/>
    </source>
</evidence>
<dbReference type="PANTHER" id="PTHR34820">
    <property type="entry name" value="INNER MEMBRANE PROTEIN YEBZ"/>
    <property type="match status" value="1"/>
</dbReference>
<evidence type="ECO:0000256" key="3">
    <source>
        <dbReference type="ARBA" id="ARBA00022692"/>
    </source>
</evidence>
<dbReference type="GO" id="GO:0006825">
    <property type="term" value="P:copper ion transport"/>
    <property type="evidence" value="ECO:0007669"/>
    <property type="project" value="InterPro"/>
</dbReference>
<reference evidence="9 10" key="1">
    <citation type="submission" date="2017-01" db="EMBL/GenBank/DDBJ databases">
        <authorList>
            <person name="Mah S.A."/>
            <person name="Swanson W.J."/>
            <person name="Moy G.W."/>
            <person name="Vacquier V.D."/>
        </authorList>
    </citation>
    <scope>NUCLEOTIDE SEQUENCE [LARGE SCALE GENOMIC DNA]</scope>
    <source>
        <strain evidence="9 10">NIO-1016</strain>
    </source>
</reference>
<keyword evidence="4 6" id="KW-1133">Transmembrane helix</keyword>
<dbReference type="EMBL" id="MWSK01000017">
    <property type="protein sequence ID" value="OXS73125.1"/>
    <property type="molecule type" value="Genomic_DNA"/>
</dbReference>
<name>A0A1N7CWQ1_9BACI</name>
<dbReference type="Proteomes" id="UP000215545">
    <property type="component" value="Unassembled WGS sequence"/>
</dbReference>
<feature type="transmembrane region" description="Helical" evidence="6">
    <location>
        <begin position="309"/>
        <end position="331"/>
    </location>
</feature>
<reference evidence="11" key="2">
    <citation type="submission" date="2017-03" db="EMBL/GenBank/DDBJ databases">
        <title>Bacillus sp. V-88(T) DSM27956, whole genome shotgun sequencing project.</title>
        <authorList>
            <person name="Dastager S.G."/>
            <person name="Neurgaonkar P.S."/>
            <person name="Dharne M.S."/>
        </authorList>
    </citation>
    <scope>NUCLEOTIDE SEQUENCE [LARGE SCALE GENOMIC DNA]</scope>
    <source>
        <strain evidence="11">DSM 25145</strain>
    </source>
</reference>
<organism evidence="9 10">
    <name type="scientific">Domibacillus enclensis</name>
    <dbReference type="NCBI Taxonomy" id="1017273"/>
    <lineage>
        <taxon>Bacteria</taxon>
        <taxon>Bacillati</taxon>
        <taxon>Bacillota</taxon>
        <taxon>Bacilli</taxon>
        <taxon>Bacillales</taxon>
        <taxon>Bacillaceae</taxon>
        <taxon>Domibacillus</taxon>
    </lineage>
</organism>
<evidence type="ECO:0000256" key="5">
    <source>
        <dbReference type="ARBA" id="ARBA00023136"/>
    </source>
</evidence>
<feature type="transmembrane region" description="Helical" evidence="6">
    <location>
        <begin position="178"/>
        <end position="201"/>
    </location>
</feature>
<feature type="transmembrane region" description="Helical" evidence="6">
    <location>
        <begin position="41"/>
        <end position="65"/>
    </location>
</feature>
<keyword evidence="2" id="KW-1003">Cell membrane</keyword>
<dbReference type="EMBL" id="FTLX01000017">
    <property type="protein sequence ID" value="SIR68068.1"/>
    <property type="molecule type" value="Genomic_DNA"/>
</dbReference>
<feature type="transmembrane region" description="Helical" evidence="6">
    <location>
        <begin position="142"/>
        <end position="166"/>
    </location>
</feature>
<feature type="transmembrane region" description="Helical" evidence="6">
    <location>
        <begin position="77"/>
        <end position="100"/>
    </location>
</feature>
<dbReference type="OrthoDB" id="2387346at2"/>
<dbReference type="PANTHER" id="PTHR34820:SF4">
    <property type="entry name" value="INNER MEMBRANE PROTEIN YEBZ"/>
    <property type="match status" value="1"/>
</dbReference>
<dbReference type="Proteomes" id="UP000186385">
    <property type="component" value="Unassembled WGS sequence"/>
</dbReference>
<dbReference type="STRING" id="1017273.SAMN05443094_11712"/>
<dbReference type="Pfam" id="PF05425">
    <property type="entry name" value="CopD"/>
    <property type="match status" value="1"/>
</dbReference>
<evidence type="ECO:0000313" key="10">
    <source>
        <dbReference type="Proteomes" id="UP000186385"/>
    </source>
</evidence>
<feature type="transmembrane region" description="Helical" evidence="6">
    <location>
        <begin position="255"/>
        <end position="274"/>
    </location>
</feature>
<evidence type="ECO:0000259" key="7">
    <source>
        <dbReference type="Pfam" id="PF05425"/>
    </source>
</evidence>
<comment type="subcellular location">
    <subcellularLocation>
        <location evidence="1">Cell membrane</location>
        <topology evidence="1">Multi-pass membrane protein</topology>
    </subcellularLocation>
</comment>
<dbReference type="AlphaFoldDB" id="A0A1N7CWQ1"/>
<dbReference type="InterPro" id="IPR032694">
    <property type="entry name" value="CopC/D"/>
</dbReference>
<feature type="transmembrane region" description="Helical" evidence="6">
    <location>
        <begin position="213"/>
        <end position="235"/>
    </location>
</feature>
<accession>A0A1N7CWQ1</accession>
<evidence type="ECO:0000256" key="4">
    <source>
        <dbReference type="ARBA" id="ARBA00022989"/>
    </source>
</evidence>
<feature type="transmembrane region" description="Helical" evidence="6">
    <location>
        <begin position="338"/>
        <end position="358"/>
    </location>
</feature>
<evidence type="ECO:0000313" key="9">
    <source>
        <dbReference type="EMBL" id="SIR68068.1"/>
    </source>
</evidence>
<keyword evidence="11" id="KW-1185">Reference proteome</keyword>
<feature type="transmembrane region" description="Helical" evidence="6">
    <location>
        <begin position="112"/>
        <end position="130"/>
    </location>
</feature>
<reference evidence="8" key="3">
    <citation type="submission" date="2017-03" db="EMBL/GenBank/DDBJ databases">
        <authorList>
            <person name="Dastager S.G."/>
            <person name="Neurgaonkar P.S."/>
            <person name="Dharne M.S."/>
        </authorList>
    </citation>
    <scope>NUCLEOTIDE SEQUENCE</scope>
    <source>
        <strain evidence="8">DSM 25145</strain>
    </source>
</reference>
<keyword evidence="3 6" id="KW-0812">Transmembrane</keyword>
<sequence>MAVLYITEVLLYSCFSFLMGAFLLQLLPFNKKPSILIQERWLYAAIAGVALFAFTPVLVLILSLSQGNDLSILAQSVIFTFTIGKAWAFTFAVAVFFALYLFTFPVLKEKRFTVGALIFTVVLLFSIGWSSHAASLTEWTGFLFHSLHFTAVSIWTGVLIIVGWFSKDYANWPAFLKWFSPVAAICFGLTMISGFFMMTVIMDVSEYVDAWPINYGQALLIKHLFLLPIFVFAFINSTLMKKKLHKQKEFDPRPWIKAESIVLLFLFATTAFLGQQEPPHASSEGMYSPLFAYFYSGAVPPGNPVQFGWSSMSTLFSLTAVLFFALSFWSWTKKAASMTFFMSMMVVLSMYIALITGLH</sequence>
<dbReference type="GO" id="GO:0005886">
    <property type="term" value="C:plasma membrane"/>
    <property type="evidence" value="ECO:0007669"/>
    <property type="project" value="UniProtKB-SubCell"/>
</dbReference>
<keyword evidence="5 6" id="KW-0472">Membrane</keyword>
<evidence type="ECO:0000256" key="1">
    <source>
        <dbReference type="ARBA" id="ARBA00004651"/>
    </source>
</evidence>
<gene>
    <name evidence="8" type="ORF">B1B05_18745</name>
    <name evidence="9" type="ORF">SAMN05443094_11712</name>
</gene>
<feature type="transmembrane region" description="Helical" evidence="6">
    <location>
        <begin position="6"/>
        <end position="29"/>
    </location>
</feature>
<evidence type="ECO:0000256" key="6">
    <source>
        <dbReference type="SAM" id="Phobius"/>
    </source>
</evidence>
<evidence type="ECO:0000313" key="8">
    <source>
        <dbReference type="EMBL" id="OXS73125.1"/>
    </source>
</evidence>
<dbReference type="InterPro" id="IPR008457">
    <property type="entry name" value="Cu-R_CopD_dom"/>
</dbReference>
<feature type="domain" description="Copper resistance protein D" evidence="7">
    <location>
        <begin position="174"/>
        <end position="273"/>
    </location>
</feature>
<evidence type="ECO:0000256" key="2">
    <source>
        <dbReference type="ARBA" id="ARBA00022475"/>
    </source>
</evidence>
<protein>
    <submittedName>
        <fullName evidence="9">Putative copper resistance protein D</fullName>
    </submittedName>
</protein>
<proteinExistence type="predicted"/>
<dbReference type="RefSeq" id="WP_045852029.1">
    <property type="nucleotide sequence ID" value="NZ_FTLX01000017.1"/>
</dbReference>